<dbReference type="InterPro" id="IPR051908">
    <property type="entry name" value="Ribosomal_N-acetyltransferase"/>
</dbReference>
<dbReference type="PANTHER" id="PTHR43441">
    <property type="entry name" value="RIBOSOMAL-PROTEIN-SERINE ACETYLTRANSFERASE"/>
    <property type="match status" value="1"/>
</dbReference>
<accession>A0AAD7FV74</accession>
<dbReference type="GO" id="GO:0008999">
    <property type="term" value="F:protein-N-terminal-alanine acetyltransferase activity"/>
    <property type="evidence" value="ECO:0007669"/>
    <property type="project" value="TreeGrafter"/>
</dbReference>
<dbReference type="InterPro" id="IPR016181">
    <property type="entry name" value="Acyl_CoA_acyltransferase"/>
</dbReference>
<dbReference type="PROSITE" id="PS51186">
    <property type="entry name" value="GNAT"/>
    <property type="match status" value="1"/>
</dbReference>
<dbReference type="PANTHER" id="PTHR43441:SF5">
    <property type="entry name" value="FAMILY ACETYLTRANSFERASE, PUTATIVE-RELATED"/>
    <property type="match status" value="1"/>
</dbReference>
<sequence length="215" mass="23742">MANSAKFSIPESGLESLRVKLTPYLSLTHNGEFFAQLATHPDLSRLLPVHFTPTFIQQLLDDPNGILLAVIDKTSGRFAGTIGLFYTSFQHLTTEIGPVICFPEFQRTYVTSHAIGTLLRHCFEIPKDGGMGFRRVQWTTNSLNTASIKAAERMGLKVEATLRWSFVLPAGGDGKEAGEGRGEGPGRDSVLLATYWDEWEDGGRQRVAAILDRMN</sequence>
<dbReference type="Proteomes" id="UP001221142">
    <property type="component" value="Unassembled WGS sequence"/>
</dbReference>
<gene>
    <name evidence="2" type="ORF">FB45DRAFT_1134923</name>
</gene>
<organism evidence="2 3">
    <name type="scientific">Roridomyces roridus</name>
    <dbReference type="NCBI Taxonomy" id="1738132"/>
    <lineage>
        <taxon>Eukaryota</taxon>
        <taxon>Fungi</taxon>
        <taxon>Dikarya</taxon>
        <taxon>Basidiomycota</taxon>
        <taxon>Agaricomycotina</taxon>
        <taxon>Agaricomycetes</taxon>
        <taxon>Agaricomycetidae</taxon>
        <taxon>Agaricales</taxon>
        <taxon>Marasmiineae</taxon>
        <taxon>Mycenaceae</taxon>
        <taxon>Roridomyces</taxon>
    </lineage>
</organism>
<dbReference type="Gene3D" id="3.40.630.30">
    <property type="match status" value="1"/>
</dbReference>
<keyword evidence="3" id="KW-1185">Reference proteome</keyword>
<evidence type="ECO:0000313" key="3">
    <source>
        <dbReference type="Proteomes" id="UP001221142"/>
    </source>
</evidence>
<dbReference type="GO" id="GO:1990189">
    <property type="term" value="F:protein N-terminal-serine acetyltransferase activity"/>
    <property type="evidence" value="ECO:0007669"/>
    <property type="project" value="TreeGrafter"/>
</dbReference>
<dbReference type="InterPro" id="IPR000182">
    <property type="entry name" value="GNAT_dom"/>
</dbReference>
<dbReference type="EMBL" id="JARKIF010000005">
    <property type="protein sequence ID" value="KAJ7639435.1"/>
    <property type="molecule type" value="Genomic_DNA"/>
</dbReference>
<protein>
    <submittedName>
        <fullName evidence="2">Acyl-CoA N-acyltransferase</fullName>
    </submittedName>
</protein>
<dbReference type="SUPFAM" id="SSF55729">
    <property type="entry name" value="Acyl-CoA N-acyltransferases (Nat)"/>
    <property type="match status" value="1"/>
</dbReference>
<dbReference type="AlphaFoldDB" id="A0AAD7FV74"/>
<proteinExistence type="predicted"/>
<comment type="caution">
    <text evidence="2">The sequence shown here is derived from an EMBL/GenBank/DDBJ whole genome shotgun (WGS) entry which is preliminary data.</text>
</comment>
<name>A0AAD7FV74_9AGAR</name>
<evidence type="ECO:0000259" key="1">
    <source>
        <dbReference type="PROSITE" id="PS51186"/>
    </source>
</evidence>
<feature type="domain" description="N-acetyltransferase" evidence="1">
    <location>
        <begin position="22"/>
        <end position="178"/>
    </location>
</feature>
<evidence type="ECO:0000313" key="2">
    <source>
        <dbReference type="EMBL" id="KAJ7639435.1"/>
    </source>
</evidence>
<dbReference type="Pfam" id="PF13302">
    <property type="entry name" value="Acetyltransf_3"/>
    <property type="match status" value="1"/>
</dbReference>
<reference evidence="2" key="1">
    <citation type="submission" date="2023-03" db="EMBL/GenBank/DDBJ databases">
        <title>Massive genome expansion in bonnet fungi (Mycena s.s.) driven by repeated elements and novel gene families across ecological guilds.</title>
        <authorList>
            <consortium name="Lawrence Berkeley National Laboratory"/>
            <person name="Harder C.B."/>
            <person name="Miyauchi S."/>
            <person name="Viragh M."/>
            <person name="Kuo A."/>
            <person name="Thoen E."/>
            <person name="Andreopoulos B."/>
            <person name="Lu D."/>
            <person name="Skrede I."/>
            <person name="Drula E."/>
            <person name="Henrissat B."/>
            <person name="Morin E."/>
            <person name="Kohler A."/>
            <person name="Barry K."/>
            <person name="LaButti K."/>
            <person name="Morin E."/>
            <person name="Salamov A."/>
            <person name="Lipzen A."/>
            <person name="Mereny Z."/>
            <person name="Hegedus B."/>
            <person name="Baldrian P."/>
            <person name="Stursova M."/>
            <person name="Weitz H."/>
            <person name="Taylor A."/>
            <person name="Grigoriev I.V."/>
            <person name="Nagy L.G."/>
            <person name="Martin F."/>
            <person name="Kauserud H."/>
        </authorList>
    </citation>
    <scope>NUCLEOTIDE SEQUENCE</scope>
    <source>
        <strain evidence="2">9284</strain>
    </source>
</reference>